<dbReference type="Proteomes" id="UP000712281">
    <property type="component" value="Unassembled WGS sequence"/>
</dbReference>
<protein>
    <submittedName>
        <fullName evidence="1">Uncharacterized protein</fullName>
    </submittedName>
</protein>
<gene>
    <name evidence="1" type="ORF">F2Q68_00033005</name>
</gene>
<proteinExistence type="predicted"/>
<evidence type="ECO:0000313" key="1">
    <source>
        <dbReference type="EMBL" id="KAF2540624.1"/>
    </source>
</evidence>
<comment type="caution">
    <text evidence="1">The sequence shown here is derived from an EMBL/GenBank/DDBJ whole genome shotgun (WGS) entry which is preliminary data.</text>
</comment>
<organism evidence="1 2">
    <name type="scientific">Brassica cretica</name>
    <name type="common">Mustard</name>
    <dbReference type="NCBI Taxonomy" id="69181"/>
    <lineage>
        <taxon>Eukaryota</taxon>
        <taxon>Viridiplantae</taxon>
        <taxon>Streptophyta</taxon>
        <taxon>Embryophyta</taxon>
        <taxon>Tracheophyta</taxon>
        <taxon>Spermatophyta</taxon>
        <taxon>Magnoliopsida</taxon>
        <taxon>eudicotyledons</taxon>
        <taxon>Gunneridae</taxon>
        <taxon>Pentapetalae</taxon>
        <taxon>rosids</taxon>
        <taxon>malvids</taxon>
        <taxon>Brassicales</taxon>
        <taxon>Brassicaceae</taxon>
        <taxon>Brassiceae</taxon>
        <taxon>Brassica</taxon>
    </lineage>
</organism>
<accession>A0A8S9G5Q0</accession>
<sequence length="72" mass="8272">MERVREPLHPSLRRLRSRSGGRLMDSVLEADLFQVAEVMGLEEDMMMLEKQMSILASSSELKQNPSIRRLGK</sequence>
<dbReference type="EMBL" id="QGKW02002005">
    <property type="protein sequence ID" value="KAF2540624.1"/>
    <property type="molecule type" value="Genomic_DNA"/>
</dbReference>
<evidence type="ECO:0000313" key="2">
    <source>
        <dbReference type="Proteomes" id="UP000712281"/>
    </source>
</evidence>
<reference evidence="1" key="1">
    <citation type="submission" date="2019-12" db="EMBL/GenBank/DDBJ databases">
        <title>Genome sequencing and annotation of Brassica cretica.</title>
        <authorList>
            <person name="Studholme D.J."/>
            <person name="Sarris P.F."/>
        </authorList>
    </citation>
    <scope>NUCLEOTIDE SEQUENCE</scope>
    <source>
        <strain evidence="1">PFS-001/15</strain>
        <tissue evidence="1">Leaf</tissue>
    </source>
</reference>
<dbReference type="AlphaFoldDB" id="A0A8S9G5Q0"/>
<name>A0A8S9G5Q0_BRACR</name>